<evidence type="ECO:0000313" key="2">
    <source>
        <dbReference type="Proteomes" id="UP000579153"/>
    </source>
</evidence>
<proteinExistence type="predicted"/>
<dbReference type="Proteomes" id="UP000579153">
    <property type="component" value="Unassembled WGS sequence"/>
</dbReference>
<protein>
    <submittedName>
        <fullName evidence="1">Uncharacterized protein</fullName>
    </submittedName>
</protein>
<comment type="caution">
    <text evidence="1">The sequence shown here is derived from an EMBL/GenBank/DDBJ whole genome shotgun (WGS) entry which is preliminary data.</text>
</comment>
<evidence type="ECO:0000313" key="1">
    <source>
        <dbReference type="EMBL" id="MBB5784539.1"/>
    </source>
</evidence>
<dbReference type="RefSeq" id="WP_185077473.1">
    <property type="nucleotide sequence ID" value="NZ_JACHMB010000001.1"/>
</dbReference>
<sequence length="68" mass="7036">MGFPPTELIGQASLDGCAVVDKRKGTCNGRYVAQELVRYDVALELAADLGARPGTWSAGVYDGSSSSG</sequence>
<keyword evidence="2" id="KW-1185">Reference proteome</keyword>
<dbReference type="AlphaFoldDB" id="A0A7W9GIP3"/>
<reference evidence="1 2" key="1">
    <citation type="submission" date="2020-08" db="EMBL/GenBank/DDBJ databases">
        <title>Sequencing the genomes of 1000 actinobacteria strains.</title>
        <authorList>
            <person name="Klenk H.-P."/>
        </authorList>
    </citation>
    <scope>NUCLEOTIDE SEQUENCE [LARGE SCALE GENOMIC DNA]</scope>
    <source>
        <strain evidence="1 2">DSM 45507</strain>
    </source>
</reference>
<accession>A0A7W9GIP3</accession>
<dbReference type="EMBL" id="JACHMB010000001">
    <property type="protein sequence ID" value="MBB5784539.1"/>
    <property type="molecule type" value="Genomic_DNA"/>
</dbReference>
<name>A0A7W9GIP3_9ACTN</name>
<gene>
    <name evidence="1" type="ORF">HD596_011295</name>
</gene>
<organism evidence="1 2">
    <name type="scientific">Nonomuraea jabiensis</name>
    <dbReference type="NCBI Taxonomy" id="882448"/>
    <lineage>
        <taxon>Bacteria</taxon>
        <taxon>Bacillati</taxon>
        <taxon>Actinomycetota</taxon>
        <taxon>Actinomycetes</taxon>
        <taxon>Streptosporangiales</taxon>
        <taxon>Streptosporangiaceae</taxon>
        <taxon>Nonomuraea</taxon>
    </lineage>
</organism>